<dbReference type="InterPro" id="IPR055303">
    <property type="entry name" value="ATMIN"/>
</dbReference>
<dbReference type="Gene3D" id="3.30.160.60">
    <property type="entry name" value="Classic Zinc Finger"/>
    <property type="match status" value="1"/>
</dbReference>
<feature type="domain" description="C2H2-type" evidence="2">
    <location>
        <begin position="73"/>
        <end position="103"/>
    </location>
</feature>
<dbReference type="SMART" id="SM00355">
    <property type="entry name" value="ZnF_C2H2"/>
    <property type="match status" value="4"/>
</dbReference>
<dbReference type="Pfam" id="PF00096">
    <property type="entry name" value="zf-C2H2"/>
    <property type="match status" value="1"/>
</dbReference>
<dbReference type="Proteomes" id="UP001431783">
    <property type="component" value="Unassembled WGS sequence"/>
</dbReference>
<evidence type="ECO:0000256" key="1">
    <source>
        <dbReference type="PROSITE-ProRule" id="PRU00042"/>
    </source>
</evidence>
<evidence type="ECO:0000259" key="2">
    <source>
        <dbReference type="PROSITE" id="PS50157"/>
    </source>
</evidence>
<dbReference type="GO" id="GO:0005634">
    <property type="term" value="C:nucleus"/>
    <property type="evidence" value="ECO:0007669"/>
    <property type="project" value="TreeGrafter"/>
</dbReference>
<dbReference type="PANTHER" id="PTHR46664:SF1">
    <property type="entry name" value="ATM INTERACTOR"/>
    <property type="match status" value="1"/>
</dbReference>
<dbReference type="PANTHER" id="PTHR46664">
    <property type="entry name" value="ATM INTERACTOR"/>
    <property type="match status" value="1"/>
</dbReference>
<dbReference type="PROSITE" id="PS50157">
    <property type="entry name" value="ZINC_FINGER_C2H2_2"/>
    <property type="match status" value="2"/>
</dbReference>
<dbReference type="EMBL" id="JARQZJ010000131">
    <property type="protein sequence ID" value="KAK9891919.1"/>
    <property type="molecule type" value="Genomic_DNA"/>
</dbReference>
<dbReference type="AlphaFoldDB" id="A0AAW1V9A3"/>
<dbReference type="GO" id="GO:0000976">
    <property type="term" value="F:transcription cis-regulatory region binding"/>
    <property type="evidence" value="ECO:0007669"/>
    <property type="project" value="InterPro"/>
</dbReference>
<dbReference type="PROSITE" id="PS00028">
    <property type="entry name" value="ZINC_FINGER_C2H2_1"/>
    <property type="match status" value="2"/>
</dbReference>
<comment type="caution">
    <text evidence="3">The sequence shown here is derived from an EMBL/GenBank/DDBJ whole genome shotgun (WGS) entry which is preliminary data.</text>
</comment>
<protein>
    <recommendedName>
        <fullName evidence="2">C2H2-type domain-containing protein</fullName>
    </recommendedName>
</protein>
<dbReference type="GO" id="GO:0008270">
    <property type="term" value="F:zinc ion binding"/>
    <property type="evidence" value="ECO:0007669"/>
    <property type="project" value="UniProtKB-KW"/>
</dbReference>
<keyword evidence="1" id="KW-0862">Zinc</keyword>
<dbReference type="InterPro" id="IPR013087">
    <property type="entry name" value="Znf_C2H2_type"/>
</dbReference>
<evidence type="ECO:0000313" key="4">
    <source>
        <dbReference type="Proteomes" id="UP001431783"/>
    </source>
</evidence>
<dbReference type="SUPFAM" id="SSF57667">
    <property type="entry name" value="beta-beta-alpha zinc fingers"/>
    <property type="match status" value="1"/>
</dbReference>
<feature type="domain" description="C2H2-type" evidence="2">
    <location>
        <begin position="173"/>
        <end position="202"/>
    </location>
</feature>
<keyword evidence="4" id="KW-1185">Reference proteome</keyword>
<organism evidence="3 4">
    <name type="scientific">Henosepilachna vigintioctopunctata</name>
    <dbReference type="NCBI Taxonomy" id="420089"/>
    <lineage>
        <taxon>Eukaryota</taxon>
        <taxon>Metazoa</taxon>
        <taxon>Ecdysozoa</taxon>
        <taxon>Arthropoda</taxon>
        <taxon>Hexapoda</taxon>
        <taxon>Insecta</taxon>
        <taxon>Pterygota</taxon>
        <taxon>Neoptera</taxon>
        <taxon>Endopterygota</taxon>
        <taxon>Coleoptera</taxon>
        <taxon>Polyphaga</taxon>
        <taxon>Cucujiformia</taxon>
        <taxon>Coccinelloidea</taxon>
        <taxon>Coccinellidae</taxon>
        <taxon>Epilachninae</taxon>
        <taxon>Epilachnini</taxon>
        <taxon>Henosepilachna</taxon>
    </lineage>
</organism>
<keyword evidence="1" id="KW-0479">Metal-binding</keyword>
<reference evidence="3 4" key="1">
    <citation type="submission" date="2023-03" db="EMBL/GenBank/DDBJ databases">
        <title>Genome insight into feeding habits of ladybird beetles.</title>
        <authorList>
            <person name="Li H.-S."/>
            <person name="Huang Y.-H."/>
            <person name="Pang H."/>
        </authorList>
    </citation>
    <scope>NUCLEOTIDE SEQUENCE [LARGE SCALE GENOMIC DNA]</scope>
    <source>
        <strain evidence="3">SYSU_2023b</strain>
        <tissue evidence="3">Whole body</tissue>
    </source>
</reference>
<sequence>MQIQDFKKISTVQSTLEGICTVSKFGLSDKKATDKNSCTKYEYHGRIISTDSSTIIKKVYPSEAELITINNSCQCTESNCKEIFTSQSNLNLHLYKTHNKLNAMDLSSNIKQFYCPNIKCIYHESEWFKSKKLLKQHYLKVHSPKTYKCETCNEGFPSNVYKNMHIDYCGVTFKCNECPLSYRRYESLLTHARRKNHAISEKATFKLVKSYNKADLNTSKNEGNLSNRLKTLLPNNSNVLITKVIINENQKRCNQSIQTEQIVPKADMKLSKLSKHSVGMRKNIRKTEIALKRERLSSETQTAGKYIEKEMYEKEQKDNPKPQSTHTYSIKFNSFSSNTNIDVNDIEFLKSSDIKRTSSGTQTKMQPVNEISYASLANVHSQDSVNAESSDLSVNNIFDKIFQNCNMETQTDFIFGDDLFNDCDYYSNMYTQTCEDMLLNDLELKSIETQTVDEMLRSVESQTTVSQNRKTQVNCRDINHMETQTDMEFKHLLESINA</sequence>
<dbReference type="InterPro" id="IPR036236">
    <property type="entry name" value="Znf_C2H2_sf"/>
</dbReference>
<keyword evidence="1" id="KW-0863">Zinc-finger</keyword>
<dbReference type="GO" id="GO:0000981">
    <property type="term" value="F:DNA-binding transcription factor activity, RNA polymerase II-specific"/>
    <property type="evidence" value="ECO:0007669"/>
    <property type="project" value="TreeGrafter"/>
</dbReference>
<accession>A0AAW1V9A3</accession>
<evidence type="ECO:0000313" key="3">
    <source>
        <dbReference type="EMBL" id="KAK9891919.1"/>
    </source>
</evidence>
<gene>
    <name evidence="3" type="ORF">WA026_017403</name>
</gene>
<dbReference type="GO" id="GO:0045944">
    <property type="term" value="P:positive regulation of transcription by RNA polymerase II"/>
    <property type="evidence" value="ECO:0007669"/>
    <property type="project" value="InterPro"/>
</dbReference>
<proteinExistence type="predicted"/>
<name>A0AAW1V9A3_9CUCU</name>